<protein>
    <submittedName>
        <fullName evidence="1">Uncharacterized protein</fullName>
    </submittedName>
</protein>
<proteinExistence type="predicted"/>
<accession>F9FCV9</accession>
<dbReference type="OrthoDB" id="10399865at2759"/>
<evidence type="ECO:0000313" key="1">
    <source>
        <dbReference type="EMBL" id="EGU85216.1"/>
    </source>
</evidence>
<organism evidence="1">
    <name type="scientific">Fusarium oxysporum (strain Fo5176)</name>
    <name type="common">Fusarium vascular wilt</name>
    <dbReference type="NCBI Taxonomy" id="660025"/>
    <lineage>
        <taxon>Eukaryota</taxon>
        <taxon>Fungi</taxon>
        <taxon>Dikarya</taxon>
        <taxon>Ascomycota</taxon>
        <taxon>Pezizomycotina</taxon>
        <taxon>Sordariomycetes</taxon>
        <taxon>Hypocreomycetidae</taxon>
        <taxon>Hypocreales</taxon>
        <taxon>Nectriaceae</taxon>
        <taxon>Fusarium</taxon>
        <taxon>Fusarium oxysporum species complex</taxon>
    </lineage>
</organism>
<dbReference type="AlphaFoldDB" id="F9FCV9"/>
<comment type="caution">
    <text evidence="1">The sequence shown here is derived from an EMBL/GenBank/DDBJ whole genome shotgun (WGS) entry which is preliminary data.</text>
</comment>
<reference evidence="1" key="1">
    <citation type="journal article" date="2012" name="Mol. Plant Microbe Interact.">
        <title>A highly conserved effector in Fusarium oxysporum is required for full virulence on Arabidopsis.</title>
        <authorList>
            <person name="Thatcher L.F."/>
            <person name="Gardiner D.M."/>
            <person name="Kazan K."/>
            <person name="Manners J."/>
        </authorList>
    </citation>
    <scope>NUCLEOTIDE SEQUENCE [LARGE SCALE GENOMIC DNA]</scope>
    <source>
        <strain evidence="1">Fo5176</strain>
    </source>
</reference>
<gene>
    <name evidence="1" type="ORF">FOXB_04237</name>
</gene>
<name>F9FCV9_FUSOF</name>
<dbReference type="EMBL" id="AFQF01001374">
    <property type="protein sequence ID" value="EGU85216.1"/>
    <property type="molecule type" value="Genomic_DNA"/>
</dbReference>
<sequence>MVRQPIEHLVDGIKLVFNGLQLLIKDSLKIILRSVKNNNAWHGCALYTTPLSSTDRKAGLMDFWLILVRAELKSLSLELRLQSRDGNTACNVTCQELGVGVGTAAETTKDMNGFSCNIIKLLRKKWNTDFRLITWLEMKSIQRSFVLVFWLLRRPAHFSNGTEMATTRSWVTGESSSGNGLSAWLF</sequence>